<dbReference type="EMBL" id="GFPF01003337">
    <property type="protein sequence ID" value="MAA14483.1"/>
    <property type="molecule type" value="Transcribed_RNA"/>
</dbReference>
<organism evidence="3">
    <name type="scientific">Rhipicephalus zambeziensis</name>
    <dbReference type="NCBI Taxonomy" id="60191"/>
    <lineage>
        <taxon>Eukaryota</taxon>
        <taxon>Metazoa</taxon>
        <taxon>Ecdysozoa</taxon>
        <taxon>Arthropoda</taxon>
        <taxon>Chelicerata</taxon>
        <taxon>Arachnida</taxon>
        <taxon>Acari</taxon>
        <taxon>Parasitiformes</taxon>
        <taxon>Ixodida</taxon>
        <taxon>Ixodoidea</taxon>
        <taxon>Ixodidae</taxon>
        <taxon>Rhipicephalinae</taxon>
        <taxon>Rhipicephalus</taxon>
        <taxon>Rhipicephalus</taxon>
    </lineage>
</organism>
<feature type="compositionally biased region" description="Polar residues" evidence="1">
    <location>
        <begin position="76"/>
        <end position="85"/>
    </location>
</feature>
<sequence length="96" mass="10669">MRLIKIFQSNSLSHTMARLIFLVVLCLLLVSATCSPARRTVLRWTSPWKTKVIQPRNIPALSENPKQVGPLPDKTGGNSLVSNKKVTPLCRPHCHG</sequence>
<feature type="region of interest" description="Disordered" evidence="1">
    <location>
        <begin position="59"/>
        <end position="96"/>
    </location>
</feature>
<feature type="signal peptide" evidence="2">
    <location>
        <begin position="1"/>
        <end position="34"/>
    </location>
</feature>
<dbReference type="AlphaFoldDB" id="A0A224YJU3"/>
<evidence type="ECO:0000313" key="3">
    <source>
        <dbReference type="EMBL" id="MAA14483.1"/>
    </source>
</evidence>
<protein>
    <submittedName>
        <fullName evidence="3">Uncharacterized protein</fullName>
    </submittedName>
</protein>
<accession>A0A224YJU3</accession>
<feature type="chain" id="PRO_5012601222" evidence="2">
    <location>
        <begin position="35"/>
        <end position="96"/>
    </location>
</feature>
<evidence type="ECO:0000256" key="2">
    <source>
        <dbReference type="SAM" id="SignalP"/>
    </source>
</evidence>
<proteinExistence type="predicted"/>
<name>A0A224YJU3_9ACAR</name>
<evidence type="ECO:0000256" key="1">
    <source>
        <dbReference type="SAM" id="MobiDB-lite"/>
    </source>
</evidence>
<reference evidence="3" key="1">
    <citation type="journal article" date="2017" name="Parasit. Vectors">
        <title>Sialotranscriptomics of Rhipicephalus zambeziensis reveals intricate expression profiles of secretory proteins and suggests tight temporal transcriptional regulation during blood-feeding.</title>
        <authorList>
            <person name="de Castro M.H."/>
            <person name="de Klerk D."/>
            <person name="Pienaar R."/>
            <person name="Rees D.J.G."/>
            <person name="Mans B.J."/>
        </authorList>
    </citation>
    <scope>NUCLEOTIDE SEQUENCE</scope>
    <source>
        <tissue evidence="3">Salivary glands</tissue>
    </source>
</reference>
<keyword evidence="2" id="KW-0732">Signal</keyword>